<proteinExistence type="predicted"/>
<dbReference type="InParanoid" id="A0A409VZY2"/>
<accession>A0A409VZY2</accession>
<gene>
    <name evidence="1" type="ORF">CVT25_005498</name>
</gene>
<keyword evidence="2" id="KW-1185">Reference proteome</keyword>
<evidence type="ECO:0000313" key="2">
    <source>
        <dbReference type="Proteomes" id="UP000283269"/>
    </source>
</evidence>
<evidence type="ECO:0000313" key="1">
    <source>
        <dbReference type="EMBL" id="PPQ71809.1"/>
    </source>
</evidence>
<protein>
    <submittedName>
        <fullName evidence="1">Uncharacterized protein</fullName>
    </submittedName>
</protein>
<name>A0A409VZY2_PSICY</name>
<dbReference type="EMBL" id="NHYD01003848">
    <property type="protein sequence ID" value="PPQ71809.1"/>
    <property type="molecule type" value="Genomic_DNA"/>
</dbReference>
<dbReference type="AlphaFoldDB" id="A0A409VZY2"/>
<sequence>MVYDFSTKRKADTMNPLINRSMRGRGSKDNTCNDEFHGLPLPLPLTRQNAVSSDSPSDANLTLTMSLASCNIDFETELYRRGEEEDEGYRYGRM</sequence>
<reference evidence="1 2" key="1">
    <citation type="journal article" date="2018" name="Evol. Lett.">
        <title>Horizontal gene cluster transfer increased hallucinogenic mushroom diversity.</title>
        <authorList>
            <person name="Reynolds H.T."/>
            <person name="Vijayakumar V."/>
            <person name="Gluck-Thaler E."/>
            <person name="Korotkin H.B."/>
            <person name="Matheny P.B."/>
            <person name="Slot J.C."/>
        </authorList>
    </citation>
    <scope>NUCLEOTIDE SEQUENCE [LARGE SCALE GENOMIC DNA]</scope>
    <source>
        <strain evidence="1 2">2631</strain>
    </source>
</reference>
<organism evidence="1 2">
    <name type="scientific">Psilocybe cyanescens</name>
    <dbReference type="NCBI Taxonomy" id="93625"/>
    <lineage>
        <taxon>Eukaryota</taxon>
        <taxon>Fungi</taxon>
        <taxon>Dikarya</taxon>
        <taxon>Basidiomycota</taxon>
        <taxon>Agaricomycotina</taxon>
        <taxon>Agaricomycetes</taxon>
        <taxon>Agaricomycetidae</taxon>
        <taxon>Agaricales</taxon>
        <taxon>Agaricineae</taxon>
        <taxon>Strophariaceae</taxon>
        <taxon>Psilocybe</taxon>
    </lineage>
</organism>
<dbReference type="Proteomes" id="UP000283269">
    <property type="component" value="Unassembled WGS sequence"/>
</dbReference>
<comment type="caution">
    <text evidence="1">The sequence shown here is derived from an EMBL/GenBank/DDBJ whole genome shotgun (WGS) entry which is preliminary data.</text>
</comment>